<dbReference type="Proteomes" id="UP001500767">
    <property type="component" value="Unassembled WGS sequence"/>
</dbReference>
<keyword evidence="2" id="KW-1185">Reference proteome</keyword>
<gene>
    <name evidence="1" type="ORF">GCM10022197_14240</name>
</gene>
<evidence type="ECO:0000313" key="2">
    <source>
        <dbReference type="Proteomes" id="UP001500767"/>
    </source>
</evidence>
<organism evidence="1 2">
    <name type="scientific">Microlunatus spumicola</name>
    <dbReference type="NCBI Taxonomy" id="81499"/>
    <lineage>
        <taxon>Bacteria</taxon>
        <taxon>Bacillati</taxon>
        <taxon>Actinomycetota</taxon>
        <taxon>Actinomycetes</taxon>
        <taxon>Propionibacteriales</taxon>
        <taxon>Propionibacteriaceae</taxon>
        <taxon>Microlunatus</taxon>
    </lineage>
</organism>
<dbReference type="EMBL" id="BAAAYR010000001">
    <property type="protein sequence ID" value="GAA3559906.1"/>
    <property type="molecule type" value="Genomic_DNA"/>
</dbReference>
<accession>A0ABP6X1C1</accession>
<dbReference type="RefSeq" id="WP_204911606.1">
    <property type="nucleotide sequence ID" value="NZ_BAAAYR010000001.1"/>
</dbReference>
<reference evidence="2" key="1">
    <citation type="journal article" date="2019" name="Int. J. Syst. Evol. Microbiol.">
        <title>The Global Catalogue of Microorganisms (GCM) 10K type strain sequencing project: providing services to taxonomists for standard genome sequencing and annotation.</title>
        <authorList>
            <consortium name="The Broad Institute Genomics Platform"/>
            <consortium name="The Broad Institute Genome Sequencing Center for Infectious Disease"/>
            <person name="Wu L."/>
            <person name="Ma J."/>
        </authorList>
    </citation>
    <scope>NUCLEOTIDE SEQUENCE [LARGE SCALE GENOMIC DNA]</scope>
    <source>
        <strain evidence="2">JCM 16540</strain>
    </source>
</reference>
<comment type="caution">
    <text evidence="1">The sequence shown here is derived from an EMBL/GenBank/DDBJ whole genome shotgun (WGS) entry which is preliminary data.</text>
</comment>
<protein>
    <recommendedName>
        <fullName evidence="3">SatD family (SatD)</fullName>
    </recommendedName>
</protein>
<sequence>MPYVLTVDQHGSQRTADAVDAAVATLATTPTLLGFRRTVGDEFQGLLDDPVSVLAAILSLMRTQRWHVGLGVGPVDRPLPSDGDPTRARGPAFVAARAAVERAKADPHHLGVVAPGADEEAADAKAVLDLLDTVRLGRTDAGWEVVDLVGAGLTQAAAAERLEVSRQAVQQRLRAAGWAVEEAVRPTLVRLLARTEAAAR</sequence>
<evidence type="ECO:0000313" key="1">
    <source>
        <dbReference type="EMBL" id="GAA3559906.1"/>
    </source>
</evidence>
<proteinExistence type="predicted"/>
<name>A0ABP6X1C1_9ACTN</name>
<evidence type="ECO:0008006" key="3">
    <source>
        <dbReference type="Google" id="ProtNLM"/>
    </source>
</evidence>